<evidence type="ECO:0000256" key="1">
    <source>
        <dbReference type="SAM" id="Phobius"/>
    </source>
</evidence>
<sequence>MTLLVKTFIYRLCRGMLMRRPLAQKPAFAYLKKLQGFTFIEILVFIVVIGIVATGTFIAFNTVLANSNQPGQVLKAVQLANARMNIILQQRLVNGFSNISDPCVLGSPPAACTILTTFASTQGLAVSSAIVASGSDVKTATVTVTGTGNAQVVMRFVQ</sequence>
<feature type="transmembrane region" description="Helical" evidence="1">
    <location>
        <begin position="39"/>
        <end position="60"/>
    </location>
</feature>
<organism evidence="2 3">
    <name type="scientific">Legionella oakridgensis</name>
    <dbReference type="NCBI Taxonomy" id="29423"/>
    <lineage>
        <taxon>Bacteria</taxon>
        <taxon>Pseudomonadati</taxon>
        <taxon>Pseudomonadota</taxon>
        <taxon>Gammaproteobacteria</taxon>
        <taxon>Legionellales</taxon>
        <taxon>Legionellaceae</taxon>
        <taxon>Legionella</taxon>
    </lineage>
</organism>
<dbReference type="Pfam" id="PF07963">
    <property type="entry name" value="N_methyl"/>
    <property type="match status" value="1"/>
</dbReference>
<dbReference type="EMBL" id="LNYP01000023">
    <property type="protein sequence ID" value="KTD38945.1"/>
    <property type="molecule type" value="Genomic_DNA"/>
</dbReference>
<dbReference type="SUPFAM" id="SSF54523">
    <property type="entry name" value="Pili subunits"/>
    <property type="match status" value="1"/>
</dbReference>
<dbReference type="RefSeq" id="WP_025386679.1">
    <property type="nucleotide sequence ID" value="NZ_KV441804.1"/>
</dbReference>
<dbReference type="AlphaFoldDB" id="A0A0W0X311"/>
<name>A0A0W0X311_9GAMM</name>
<dbReference type="Proteomes" id="UP000054858">
    <property type="component" value="Unassembled WGS sequence"/>
</dbReference>
<protein>
    <recommendedName>
        <fullName evidence="4">Type II secretion system protein</fullName>
    </recommendedName>
</protein>
<reference evidence="2 3" key="1">
    <citation type="submission" date="2015-11" db="EMBL/GenBank/DDBJ databases">
        <title>Genomic analysis of 38 Legionella species identifies large and diverse effector repertoires.</title>
        <authorList>
            <person name="Burstein D."/>
            <person name="Amaro F."/>
            <person name="Zusman T."/>
            <person name="Lifshitz Z."/>
            <person name="Cohen O."/>
            <person name="Gilbert J.A."/>
            <person name="Pupko T."/>
            <person name="Shuman H.A."/>
            <person name="Segal G."/>
        </authorList>
    </citation>
    <scope>NUCLEOTIDE SEQUENCE [LARGE SCALE GENOMIC DNA]</scope>
    <source>
        <strain evidence="2 3">Oak Ridge-10</strain>
    </source>
</reference>
<dbReference type="InterPro" id="IPR012902">
    <property type="entry name" value="N_methyl_site"/>
</dbReference>
<keyword evidence="1" id="KW-1133">Transmembrane helix</keyword>
<comment type="caution">
    <text evidence="2">The sequence shown here is derived from an EMBL/GenBank/DDBJ whole genome shotgun (WGS) entry which is preliminary data.</text>
</comment>
<evidence type="ECO:0008006" key="4">
    <source>
        <dbReference type="Google" id="ProtNLM"/>
    </source>
</evidence>
<dbReference type="InterPro" id="IPR045584">
    <property type="entry name" value="Pilin-like"/>
</dbReference>
<evidence type="ECO:0000313" key="3">
    <source>
        <dbReference type="Proteomes" id="UP000054858"/>
    </source>
</evidence>
<dbReference type="Gene3D" id="3.30.700.10">
    <property type="entry name" value="Glycoprotein, Type 4 Pilin"/>
    <property type="match status" value="1"/>
</dbReference>
<dbReference type="PATRIC" id="fig|29423.5.peg.1119"/>
<accession>A0A0W0X311</accession>
<proteinExistence type="predicted"/>
<keyword evidence="1" id="KW-0472">Membrane</keyword>
<evidence type="ECO:0000313" key="2">
    <source>
        <dbReference type="EMBL" id="KTD38945.1"/>
    </source>
</evidence>
<keyword evidence="1" id="KW-0812">Transmembrane</keyword>
<gene>
    <name evidence="2" type="ORF">Loak_1066</name>
</gene>